<accession>A0ABP7GXH0</accession>
<dbReference type="EMBL" id="BAABDU010000004">
    <property type="protein sequence ID" value="GAA3773406.1"/>
    <property type="molecule type" value="Genomic_DNA"/>
</dbReference>
<dbReference type="Proteomes" id="UP001500748">
    <property type="component" value="Unassembled WGS sequence"/>
</dbReference>
<dbReference type="RefSeq" id="WP_345145414.1">
    <property type="nucleotide sequence ID" value="NZ_BAABDU010000004.1"/>
</dbReference>
<organism evidence="1 2">
    <name type="scientific">Flavobacterium ginsengiterrae</name>
    <dbReference type="NCBI Taxonomy" id="871695"/>
    <lineage>
        <taxon>Bacteria</taxon>
        <taxon>Pseudomonadati</taxon>
        <taxon>Bacteroidota</taxon>
        <taxon>Flavobacteriia</taxon>
        <taxon>Flavobacteriales</taxon>
        <taxon>Flavobacteriaceae</taxon>
        <taxon>Flavobacterium</taxon>
    </lineage>
</organism>
<evidence type="ECO:0000313" key="2">
    <source>
        <dbReference type="Proteomes" id="UP001500748"/>
    </source>
</evidence>
<name>A0ABP7GXH0_9FLAO</name>
<keyword evidence="2" id="KW-1185">Reference proteome</keyword>
<sequence length="82" mass="8613">MQIVNGKIGIGTSSPAVAVDVNAGDVAGFVRSESNSVSVAVISLGTVVYVIVFKKDTSLNEYNVRVGVDGNYFVAYTNNLKI</sequence>
<evidence type="ECO:0000313" key="1">
    <source>
        <dbReference type="EMBL" id="GAA3773406.1"/>
    </source>
</evidence>
<protein>
    <submittedName>
        <fullName evidence="1">Uncharacterized protein</fullName>
    </submittedName>
</protein>
<comment type="caution">
    <text evidence="1">The sequence shown here is derived from an EMBL/GenBank/DDBJ whole genome shotgun (WGS) entry which is preliminary data.</text>
</comment>
<gene>
    <name evidence="1" type="ORF">GCM10022423_29920</name>
</gene>
<proteinExistence type="predicted"/>
<reference evidence="2" key="1">
    <citation type="journal article" date="2019" name="Int. J. Syst. Evol. Microbiol.">
        <title>The Global Catalogue of Microorganisms (GCM) 10K type strain sequencing project: providing services to taxonomists for standard genome sequencing and annotation.</title>
        <authorList>
            <consortium name="The Broad Institute Genomics Platform"/>
            <consortium name="The Broad Institute Genome Sequencing Center for Infectious Disease"/>
            <person name="Wu L."/>
            <person name="Ma J."/>
        </authorList>
    </citation>
    <scope>NUCLEOTIDE SEQUENCE [LARGE SCALE GENOMIC DNA]</scope>
    <source>
        <strain evidence="2">JCM 17337</strain>
    </source>
</reference>